<dbReference type="RefSeq" id="WP_311699404.1">
    <property type="nucleotide sequence ID" value="NZ_JAVREY010000063.1"/>
</dbReference>
<gene>
    <name evidence="3" type="ORF">RM764_34050</name>
</gene>
<protein>
    <recommendedName>
        <fullName evidence="5">Integrase</fullName>
    </recommendedName>
</protein>
<dbReference type="Proteomes" id="UP001183809">
    <property type="component" value="Unassembled WGS sequence"/>
</dbReference>
<reference evidence="4" key="1">
    <citation type="submission" date="2023-07" db="EMBL/GenBank/DDBJ databases">
        <title>30 novel species of actinomycetes from the DSMZ collection.</title>
        <authorList>
            <person name="Nouioui I."/>
        </authorList>
    </citation>
    <scope>NUCLEOTIDE SEQUENCE [LARGE SCALE GENOMIC DNA]</scope>
    <source>
        <strain evidence="4">DSM 41699</strain>
    </source>
</reference>
<accession>A0ABU2U403</accession>
<comment type="caution">
    <text evidence="3">The sequence shown here is derived from an EMBL/GenBank/DDBJ whole genome shotgun (WGS) entry which is preliminary data.</text>
</comment>
<evidence type="ECO:0000313" key="4">
    <source>
        <dbReference type="Proteomes" id="UP001183809"/>
    </source>
</evidence>
<feature type="coiled-coil region" evidence="1">
    <location>
        <begin position="773"/>
        <end position="814"/>
    </location>
</feature>
<sequence>MTTALRVLPACGPLPQPRAEETDPYVFHGRRLREGVRLEDTSRFDDDVWNLGAAMLKKHERRFILDFTLIPAGHRQAGKELCYAMLSGSVPAGETRPAVGTIRTAFTEYIRFLRWAADRDTPLSGLTGRDLEDFQRHLMRTLPAVGARQGARAGVRKFWLWRSCLPSGALRFDPRHVDGWGEPAGRAACENATARIPEEVLGPLFVWAMRFIDEFSADILAADREWRTPPPAAAEPHAYGDLPVLLRAWLDERIAADRPLPAWRGRTSTTAIANALGRNRISLARYRHMIDEAAAIVGTTSQTVSDQAIRGRLDGKPWIEAILADHTERDGLAALARLLQDACYLVLAFLSGARDSEIKHLKRGGLTVERDANGTPFRWKMRSLAFKAEDDPAGVPAVWSIGEPAARAITILEQLQPAGTEFLFARLQHSPGIKPDAVSQVLTSGATNARLNAFAAWINDYCRRHGRSDGVPDVGGRDWHLKNSQFRRTLAWFIARRPGGVIAGALAYRHHCIQVFEGYAGTSESGFRAEVESEQALARGEHLMTAVDAHEHTDLTGPAAEEAARRLEAFGARARFQGKVVLDDNRLRRLMTKHDPAVYPGEYVTCVHDHQGSLRTCPPRANREPARPRRLQAPGLPQRCPHAGEHRSLAARDRPHHPPSCLPAGPAAAASAPAGGPPRRDRRVPSQEHRRPGARVSRPVDVPAEARVRRVMDQYLTECQDNGTRPSVLTLAAKLGLSNTTFRRHFPDLAKEISAIRSGPDPSAAAEKQPSAYEILSARNAKLRRANRSLTENLRFAAAQIQRLAVDNNRLREALEASSKITRIDRSDRSRGR</sequence>
<evidence type="ECO:0000313" key="3">
    <source>
        <dbReference type="EMBL" id="MDT0467958.1"/>
    </source>
</evidence>
<proteinExistence type="predicted"/>
<evidence type="ECO:0000256" key="2">
    <source>
        <dbReference type="SAM" id="MobiDB-lite"/>
    </source>
</evidence>
<feature type="compositionally biased region" description="Low complexity" evidence="2">
    <location>
        <begin position="662"/>
        <end position="674"/>
    </location>
</feature>
<feature type="region of interest" description="Disordered" evidence="2">
    <location>
        <begin position="611"/>
        <end position="702"/>
    </location>
</feature>
<evidence type="ECO:0008006" key="5">
    <source>
        <dbReference type="Google" id="ProtNLM"/>
    </source>
</evidence>
<keyword evidence="4" id="KW-1185">Reference proteome</keyword>
<dbReference type="EMBL" id="JAVREY010000063">
    <property type="protein sequence ID" value="MDT0467958.1"/>
    <property type="molecule type" value="Genomic_DNA"/>
</dbReference>
<keyword evidence="1" id="KW-0175">Coiled coil</keyword>
<feature type="compositionally biased region" description="Basic and acidic residues" evidence="2">
    <location>
        <begin position="642"/>
        <end position="653"/>
    </location>
</feature>
<evidence type="ECO:0000256" key="1">
    <source>
        <dbReference type="SAM" id="Coils"/>
    </source>
</evidence>
<name>A0ABU2U403_9ACTN</name>
<organism evidence="3 4">
    <name type="scientific">Streptomyces gibsoniae</name>
    <dbReference type="NCBI Taxonomy" id="3075529"/>
    <lineage>
        <taxon>Bacteria</taxon>
        <taxon>Bacillati</taxon>
        <taxon>Actinomycetota</taxon>
        <taxon>Actinomycetes</taxon>
        <taxon>Kitasatosporales</taxon>
        <taxon>Streptomycetaceae</taxon>
        <taxon>Streptomyces</taxon>
    </lineage>
</organism>